<keyword evidence="4" id="KW-0418">Kinase</keyword>
<feature type="domain" description="Histidine kinase" evidence="6">
    <location>
        <begin position="1"/>
        <end position="70"/>
    </location>
</feature>
<dbReference type="Gene3D" id="3.30.565.10">
    <property type="entry name" value="Histidine kinase-like ATPase, C-terminal domain"/>
    <property type="match status" value="1"/>
</dbReference>
<comment type="catalytic activity">
    <reaction evidence="1">
        <text>ATP + protein L-histidine = ADP + protein N-phospho-L-histidine.</text>
        <dbReference type="EC" id="2.7.13.3"/>
    </reaction>
</comment>
<feature type="region of interest" description="Disordered" evidence="5">
    <location>
        <begin position="83"/>
        <end position="103"/>
    </location>
</feature>
<dbReference type="InterPro" id="IPR005467">
    <property type="entry name" value="His_kinase_dom"/>
</dbReference>
<dbReference type="Pfam" id="PF02518">
    <property type="entry name" value="HATPase_c"/>
    <property type="match status" value="1"/>
</dbReference>
<reference evidence="7 8" key="1">
    <citation type="submission" date="2024-02" db="EMBL/GenBank/DDBJ databases">
        <authorList>
            <person name="Chen Y."/>
            <person name="Shah S."/>
            <person name="Dougan E. K."/>
            <person name="Thang M."/>
            <person name="Chan C."/>
        </authorList>
    </citation>
    <scope>NUCLEOTIDE SEQUENCE [LARGE SCALE GENOMIC DNA]</scope>
</reference>
<evidence type="ECO:0000256" key="3">
    <source>
        <dbReference type="ARBA" id="ARBA00022679"/>
    </source>
</evidence>
<evidence type="ECO:0000256" key="5">
    <source>
        <dbReference type="SAM" id="MobiDB-lite"/>
    </source>
</evidence>
<dbReference type="EMBL" id="CAXAMM010040682">
    <property type="protein sequence ID" value="CAK9094667.1"/>
    <property type="molecule type" value="Genomic_DNA"/>
</dbReference>
<dbReference type="InterPro" id="IPR004358">
    <property type="entry name" value="Sig_transdc_His_kin-like_C"/>
</dbReference>
<dbReference type="EC" id="2.7.13.3" evidence="2"/>
<evidence type="ECO:0000256" key="2">
    <source>
        <dbReference type="ARBA" id="ARBA00012438"/>
    </source>
</evidence>
<keyword evidence="3" id="KW-0808">Transferase</keyword>
<dbReference type="Proteomes" id="UP001642464">
    <property type="component" value="Unassembled WGS sequence"/>
</dbReference>
<name>A0ABP0R289_9DINO</name>
<dbReference type="PROSITE" id="PS50109">
    <property type="entry name" value="HIS_KIN"/>
    <property type="match status" value="1"/>
</dbReference>
<comment type="caution">
    <text evidence="7">The sequence shown here is derived from an EMBL/GenBank/DDBJ whole genome shotgun (WGS) entry which is preliminary data.</text>
</comment>
<feature type="compositionally biased region" description="Basic and acidic residues" evidence="5">
    <location>
        <begin position="87"/>
        <end position="103"/>
    </location>
</feature>
<evidence type="ECO:0000259" key="6">
    <source>
        <dbReference type="PROSITE" id="PS50109"/>
    </source>
</evidence>
<keyword evidence="8" id="KW-1185">Reference proteome</keyword>
<evidence type="ECO:0000313" key="7">
    <source>
        <dbReference type="EMBL" id="CAK9094667.1"/>
    </source>
</evidence>
<organism evidence="7 8">
    <name type="scientific">Durusdinium trenchii</name>
    <dbReference type="NCBI Taxonomy" id="1381693"/>
    <lineage>
        <taxon>Eukaryota</taxon>
        <taxon>Sar</taxon>
        <taxon>Alveolata</taxon>
        <taxon>Dinophyceae</taxon>
        <taxon>Suessiales</taxon>
        <taxon>Symbiodiniaceae</taxon>
        <taxon>Durusdinium</taxon>
    </lineage>
</organism>
<dbReference type="InterPro" id="IPR003594">
    <property type="entry name" value="HATPase_dom"/>
</dbReference>
<accession>A0ABP0R289</accession>
<proteinExistence type="predicted"/>
<evidence type="ECO:0000256" key="1">
    <source>
        <dbReference type="ARBA" id="ARBA00000085"/>
    </source>
</evidence>
<dbReference type="PANTHER" id="PTHR43047">
    <property type="entry name" value="TWO-COMPONENT HISTIDINE PROTEIN KINASE"/>
    <property type="match status" value="1"/>
</dbReference>
<dbReference type="SUPFAM" id="SSF55874">
    <property type="entry name" value="ATPase domain of HSP90 chaperone/DNA topoisomerase II/histidine kinase"/>
    <property type="match status" value="1"/>
</dbReference>
<feature type="non-terminal residue" evidence="7">
    <location>
        <position position="1"/>
    </location>
</feature>
<evidence type="ECO:0000256" key="4">
    <source>
        <dbReference type="ARBA" id="ARBA00022777"/>
    </source>
</evidence>
<sequence>GCGISRDAQERIFKPFEQEHSSSGDSRNFQGLGLGLAVCLDIVQMHNGSIRVESEVGKGSSFIVSLSCLNDAFCEELAPVQVDKEEDSGKGEKSPPRVAREETPQRLAFSSPEMSCGMMNFMNVHQVHRPLHISHAIIMRSNLSCISRELCVSIRSTTISTRVCRSFLFGSQTNPDATPASSTMLLDLDSV</sequence>
<dbReference type="InterPro" id="IPR036890">
    <property type="entry name" value="HATPase_C_sf"/>
</dbReference>
<dbReference type="PRINTS" id="PR00344">
    <property type="entry name" value="BCTRLSENSOR"/>
</dbReference>
<gene>
    <name evidence="7" type="ORF">SCF082_LOCUS44485</name>
</gene>
<protein>
    <recommendedName>
        <fullName evidence="2">histidine kinase</fullName>
        <ecNumber evidence="2">2.7.13.3</ecNumber>
    </recommendedName>
</protein>
<evidence type="ECO:0000313" key="8">
    <source>
        <dbReference type="Proteomes" id="UP001642464"/>
    </source>
</evidence>